<sequence>MLVRVSPRPRGVVIVMLSCNLFVEMPLSGSVQWASAHRQRFVISHPPTNSCVLRGSRDAPLMLGSCDKSDAWGYTPQRFLTVRGTYFCLQSAGSGKPAKLGIVCTEEDSSWHLLPEEEPGLLTWLPDGQSVCLEANPDGTVSTGPCGGRAGRSESQWFQVEPKKSYVVAEAVQGKNE</sequence>
<dbReference type="InterPro" id="IPR035992">
    <property type="entry name" value="Ricin_B-like_lectins"/>
</dbReference>
<evidence type="ECO:0000313" key="1">
    <source>
        <dbReference type="EMBL" id="CAA7400653.1"/>
    </source>
</evidence>
<dbReference type="Proteomes" id="UP000663760">
    <property type="component" value="Chromosome 8"/>
</dbReference>
<dbReference type="PANTHER" id="PTHR31263">
    <property type="entry name" value="CELLULASE FAMILY PROTEIN (AFU_ORTHOLOGUE AFUA_5G14560)"/>
    <property type="match status" value="1"/>
</dbReference>
<dbReference type="OrthoDB" id="1729224at2759"/>
<accession>A0A7I8KS45</accession>
<dbReference type="EMBL" id="LR746271">
    <property type="protein sequence ID" value="CAA7400653.1"/>
    <property type="molecule type" value="Genomic_DNA"/>
</dbReference>
<keyword evidence="2" id="KW-1185">Reference proteome</keyword>
<name>A0A7I8KS45_SPIIN</name>
<evidence type="ECO:0000313" key="2">
    <source>
        <dbReference type="Proteomes" id="UP000663760"/>
    </source>
</evidence>
<proteinExistence type="predicted"/>
<dbReference type="SUPFAM" id="SSF50370">
    <property type="entry name" value="Ricin B-like lectins"/>
    <property type="match status" value="1"/>
</dbReference>
<reference evidence="1" key="1">
    <citation type="submission" date="2020-02" db="EMBL/GenBank/DDBJ databases">
        <authorList>
            <person name="Scholz U."/>
            <person name="Mascher M."/>
            <person name="Fiebig A."/>
        </authorList>
    </citation>
    <scope>NUCLEOTIDE SEQUENCE</scope>
</reference>
<protein>
    <submittedName>
        <fullName evidence="1">Uncharacterized protein</fullName>
    </submittedName>
</protein>
<dbReference type="AlphaFoldDB" id="A0A7I8KS45"/>
<dbReference type="PANTHER" id="PTHR31263:SF44">
    <property type="entry name" value="OS04G0481200 PROTEIN"/>
    <property type="match status" value="1"/>
</dbReference>
<organism evidence="1 2">
    <name type="scientific">Spirodela intermedia</name>
    <name type="common">Intermediate duckweed</name>
    <dbReference type="NCBI Taxonomy" id="51605"/>
    <lineage>
        <taxon>Eukaryota</taxon>
        <taxon>Viridiplantae</taxon>
        <taxon>Streptophyta</taxon>
        <taxon>Embryophyta</taxon>
        <taxon>Tracheophyta</taxon>
        <taxon>Spermatophyta</taxon>
        <taxon>Magnoliopsida</taxon>
        <taxon>Liliopsida</taxon>
        <taxon>Araceae</taxon>
        <taxon>Lemnoideae</taxon>
        <taxon>Spirodela</taxon>
    </lineage>
</organism>
<gene>
    <name evidence="1" type="ORF">SI8410_08011331</name>
</gene>